<accession>A0A167WAI1</accession>
<comment type="caution">
    <text evidence="1">The sequence shown here is derived from an EMBL/GenBank/DDBJ whole genome shotgun (WGS) entry which is preliminary data.</text>
</comment>
<dbReference type="OrthoDB" id="5376498at2759"/>
<gene>
    <name evidence="1" type="ORF">AAP_04921</name>
</gene>
<reference evidence="1 2" key="1">
    <citation type="journal article" date="2016" name="Genome Biol. Evol.">
        <title>Divergent and convergent evolution of fungal pathogenicity.</title>
        <authorList>
            <person name="Shang Y."/>
            <person name="Xiao G."/>
            <person name="Zheng P."/>
            <person name="Cen K."/>
            <person name="Zhan S."/>
            <person name="Wang C."/>
        </authorList>
    </citation>
    <scope>NUCLEOTIDE SEQUENCE [LARGE SCALE GENOMIC DNA]</scope>
    <source>
        <strain evidence="1 2">ARSEF 7405</strain>
    </source>
</reference>
<evidence type="ECO:0000313" key="1">
    <source>
        <dbReference type="EMBL" id="KZZ88598.1"/>
    </source>
</evidence>
<dbReference type="EMBL" id="AZGZ01000025">
    <property type="protein sequence ID" value="KZZ88598.1"/>
    <property type="molecule type" value="Genomic_DNA"/>
</dbReference>
<organism evidence="1 2">
    <name type="scientific">Ascosphaera apis ARSEF 7405</name>
    <dbReference type="NCBI Taxonomy" id="392613"/>
    <lineage>
        <taxon>Eukaryota</taxon>
        <taxon>Fungi</taxon>
        <taxon>Dikarya</taxon>
        <taxon>Ascomycota</taxon>
        <taxon>Pezizomycotina</taxon>
        <taxon>Eurotiomycetes</taxon>
        <taxon>Eurotiomycetidae</taxon>
        <taxon>Onygenales</taxon>
        <taxon>Ascosphaeraceae</taxon>
        <taxon>Ascosphaera</taxon>
    </lineage>
</organism>
<sequence>MSRPASKAFHITLRFKAHNITVLLSVPSTESFISIRRQLLDALKARGITEINGNRVPEDPAELEFAVPTDPAKLGQGWLPLDVPTETTRRGVLNATPVAAGLKDSSVVAFKFRKSVEGLSAEEQIQLDLDDSGWDVLIPTLDDDDFE</sequence>
<dbReference type="VEuPathDB" id="FungiDB:AAP_04921"/>
<evidence type="ECO:0000313" key="2">
    <source>
        <dbReference type="Proteomes" id="UP000242877"/>
    </source>
</evidence>
<dbReference type="Proteomes" id="UP000242877">
    <property type="component" value="Unassembled WGS sequence"/>
</dbReference>
<name>A0A167WAI1_9EURO</name>
<protein>
    <submittedName>
        <fullName evidence="1">Uncharacterized protein</fullName>
    </submittedName>
</protein>
<proteinExistence type="predicted"/>
<dbReference type="AlphaFoldDB" id="A0A167WAI1"/>
<keyword evidence="2" id="KW-1185">Reference proteome</keyword>